<comment type="similarity">
    <text evidence="1">Belongs to the peptidase S51 family.</text>
</comment>
<dbReference type="PANTHER" id="PTHR36175:SF1">
    <property type="entry name" value="CYANOPHYCINASE"/>
    <property type="match status" value="1"/>
</dbReference>
<keyword evidence="3 5" id="KW-0378">Hydrolase</keyword>
<dbReference type="RefSeq" id="WP_314803486.1">
    <property type="nucleotide sequence ID" value="NZ_CP130319.1"/>
</dbReference>
<keyword evidence="6" id="KW-1185">Reference proteome</keyword>
<organism evidence="5 6">
    <name type="scientific">Paenibacillus roseopurpureus</name>
    <dbReference type="NCBI Taxonomy" id="2918901"/>
    <lineage>
        <taxon>Bacteria</taxon>
        <taxon>Bacillati</taxon>
        <taxon>Bacillota</taxon>
        <taxon>Bacilli</taxon>
        <taxon>Bacillales</taxon>
        <taxon>Paenibacillaceae</taxon>
        <taxon>Paenibacillus</taxon>
    </lineage>
</organism>
<evidence type="ECO:0000256" key="4">
    <source>
        <dbReference type="ARBA" id="ARBA00022825"/>
    </source>
</evidence>
<sequence>MDDNKAVWGALYDAAVGGGLSSIGAEHPTKANQRPQIAVFCSAAPSLRAASLAYHVDDDGFSGYGKLFRKYGFEPLFIPIAIDNYQRAAYDDENIEQLANVQAVWLNGGDQAKHARCLLTDEGEDTPLLQAVREVYHRGGVIGGSSAGAAIQGTWTYGEGTLNGYRAGLELVRKPIASATLVVEGQPDAGGCMKGFGFASELNACVDTHFRERSREVRLPLAVRSLNSRYGIGVDENTAILIRAGQGHVVGDNQVLIIANEQAHGQLGMGYPLSAGDTFDFDLCVARDAQGRAREPRAF</sequence>
<keyword evidence="5" id="KW-0121">Carboxypeptidase</keyword>
<evidence type="ECO:0000256" key="1">
    <source>
        <dbReference type="ARBA" id="ARBA00006534"/>
    </source>
</evidence>
<accession>A0AA96LWU1</accession>
<dbReference type="PANTHER" id="PTHR36175">
    <property type="entry name" value="CYANOPHYCINASE"/>
    <property type="match status" value="1"/>
</dbReference>
<evidence type="ECO:0000313" key="5">
    <source>
        <dbReference type="EMBL" id="WNR46120.1"/>
    </source>
</evidence>
<dbReference type="GO" id="GO:0008241">
    <property type="term" value="F:peptidyl-dipeptidase activity"/>
    <property type="evidence" value="ECO:0007669"/>
    <property type="project" value="UniProtKB-EC"/>
</dbReference>
<dbReference type="EMBL" id="CP130319">
    <property type="protein sequence ID" value="WNR46120.1"/>
    <property type="molecule type" value="Genomic_DNA"/>
</dbReference>
<gene>
    <name evidence="5" type="ORF">MJB10_08510</name>
</gene>
<evidence type="ECO:0000313" key="6">
    <source>
        <dbReference type="Proteomes" id="UP001304650"/>
    </source>
</evidence>
<dbReference type="Pfam" id="PF03575">
    <property type="entry name" value="Peptidase_S51"/>
    <property type="match status" value="1"/>
</dbReference>
<dbReference type="InterPro" id="IPR005320">
    <property type="entry name" value="Peptidase_S51"/>
</dbReference>
<dbReference type="Proteomes" id="UP001304650">
    <property type="component" value="Chromosome"/>
</dbReference>
<keyword evidence="2" id="KW-0645">Protease</keyword>
<reference evidence="5" key="1">
    <citation type="submission" date="2022-02" db="EMBL/GenBank/DDBJ databases">
        <title>Paenibacillus sp. MBLB1832 Whole Genome Shotgun Sequencing.</title>
        <authorList>
            <person name="Hwang C.Y."/>
            <person name="Cho E.-S."/>
            <person name="Seo M.-J."/>
        </authorList>
    </citation>
    <scope>NUCLEOTIDE SEQUENCE</scope>
    <source>
        <strain evidence="5">MBLB1832</strain>
    </source>
</reference>
<proteinExistence type="inferred from homology"/>
<evidence type="ECO:0000256" key="2">
    <source>
        <dbReference type="ARBA" id="ARBA00022670"/>
    </source>
</evidence>
<evidence type="ECO:0000256" key="3">
    <source>
        <dbReference type="ARBA" id="ARBA00022801"/>
    </source>
</evidence>
<dbReference type="GO" id="GO:0004180">
    <property type="term" value="F:carboxypeptidase activity"/>
    <property type="evidence" value="ECO:0007669"/>
    <property type="project" value="UniProtKB-KW"/>
</dbReference>
<dbReference type="AlphaFoldDB" id="A0AA96LWU1"/>
<dbReference type="InterPro" id="IPR029062">
    <property type="entry name" value="Class_I_gatase-like"/>
</dbReference>
<dbReference type="EC" id="3.4.15.6" evidence="5"/>
<protein>
    <submittedName>
        <fullName evidence="5">Cyanophycinase</fullName>
        <ecNumber evidence="5">3.4.15.6</ecNumber>
    </submittedName>
</protein>
<dbReference type="SUPFAM" id="SSF52317">
    <property type="entry name" value="Class I glutamine amidotransferase-like"/>
    <property type="match status" value="1"/>
</dbReference>
<dbReference type="GO" id="GO:0006508">
    <property type="term" value="P:proteolysis"/>
    <property type="evidence" value="ECO:0007669"/>
    <property type="project" value="UniProtKB-KW"/>
</dbReference>
<dbReference type="GO" id="GO:0008236">
    <property type="term" value="F:serine-type peptidase activity"/>
    <property type="evidence" value="ECO:0007669"/>
    <property type="project" value="UniProtKB-KW"/>
</dbReference>
<dbReference type="KEGG" id="proo:MJB10_08510"/>
<dbReference type="CDD" id="cd03145">
    <property type="entry name" value="GAT1_cyanophycinase"/>
    <property type="match status" value="1"/>
</dbReference>
<keyword evidence="4" id="KW-0720">Serine protease</keyword>
<dbReference type="Gene3D" id="3.40.50.880">
    <property type="match status" value="1"/>
</dbReference>
<name>A0AA96LWU1_9BACL</name>